<dbReference type="RefSeq" id="WP_121483666.1">
    <property type="nucleotide sequence ID" value="NZ_QQXL01000001.1"/>
</dbReference>
<proteinExistence type="predicted"/>
<evidence type="ECO:0000313" key="3">
    <source>
        <dbReference type="EMBL" id="RKW71403.1"/>
    </source>
</evidence>
<evidence type="ECO:0000313" key="4">
    <source>
        <dbReference type="Proteomes" id="UP000273119"/>
    </source>
</evidence>
<comment type="caution">
    <text evidence="3">The sequence shown here is derived from an EMBL/GenBank/DDBJ whole genome shotgun (WGS) entry which is preliminary data.</text>
</comment>
<dbReference type="SUPFAM" id="SSF51905">
    <property type="entry name" value="FAD/NAD(P)-binding domain"/>
    <property type="match status" value="1"/>
</dbReference>
<dbReference type="PRINTS" id="PR00420">
    <property type="entry name" value="RNGMNOXGNASE"/>
</dbReference>
<gene>
    <name evidence="3" type="ORF">DWQ67_00670</name>
</gene>
<feature type="region of interest" description="Disordered" evidence="1">
    <location>
        <begin position="419"/>
        <end position="443"/>
    </location>
</feature>
<dbReference type="Pfam" id="PF01494">
    <property type="entry name" value="FAD_binding_3"/>
    <property type="match status" value="1"/>
</dbReference>
<sequence>MRIIIAGGGPAGSTAATYLARAGLDVVVLEKTHYPREKVCGDGLTPRAVKEMQLVGLEHREEDGWRRQQGLRLVAKGKRVDFPFAELSEFPGYGLVRTRLGFDEELAMLARAAGATILEGHSVTEALRDDSGRVTGLRAQILDAAGRRTGESVDVHGDLVLACDGNSTRTALSLGLPKRDDRPLGVAYRTYYTSPEHNMDWMEGWLELPDAQGKPLPGYGWVFGVGDGTCNVGLGILNSSKHFGKLDYRKVLSSWTGGMDASRTFDAEHQVGGIKGAALPMGFNRTPHYLPGVLLLGDSGGMVSPFNGEGISYAMEAARYAAELIIVASAGTRGTSRAAQDALLATYPDIVRQAWGSHFTLGKVFARLIGNPKVMSLALSTGMQVPPLMRFVVKAMANLTAQDSPGFDDRVMHVLEGLFPPASNRSPAPTRGLSGPARTSTTK</sequence>
<reference evidence="3 4" key="1">
    <citation type="submission" date="2018-07" db="EMBL/GenBank/DDBJ databases">
        <title>Arthrobacter sp. nov., isolated from raw cow's milk with high bacterial count.</title>
        <authorList>
            <person name="Hahne J."/>
            <person name="Isele D."/>
            <person name="Lipski A."/>
        </authorList>
    </citation>
    <scope>NUCLEOTIDE SEQUENCE [LARGE SCALE GENOMIC DNA]</scope>
    <source>
        <strain evidence="3 4">JZ R-183</strain>
    </source>
</reference>
<evidence type="ECO:0000256" key="1">
    <source>
        <dbReference type="SAM" id="MobiDB-lite"/>
    </source>
</evidence>
<dbReference type="InterPro" id="IPR050407">
    <property type="entry name" value="Geranylgeranyl_reductase"/>
</dbReference>
<feature type="domain" description="FAD-binding" evidence="2">
    <location>
        <begin position="3"/>
        <end position="178"/>
    </location>
</feature>
<dbReference type="GO" id="GO:0071949">
    <property type="term" value="F:FAD binding"/>
    <property type="evidence" value="ECO:0007669"/>
    <property type="project" value="InterPro"/>
</dbReference>
<dbReference type="NCBIfam" id="TIGR02032">
    <property type="entry name" value="GG-red-SF"/>
    <property type="match status" value="1"/>
</dbReference>
<evidence type="ECO:0000259" key="2">
    <source>
        <dbReference type="Pfam" id="PF01494"/>
    </source>
</evidence>
<name>A0A496PLK1_9MICC</name>
<dbReference type="Proteomes" id="UP000273119">
    <property type="component" value="Unassembled WGS sequence"/>
</dbReference>
<dbReference type="InterPro" id="IPR011777">
    <property type="entry name" value="Geranylgeranyl_Rdtase_fam"/>
</dbReference>
<accession>A0A496PLK1</accession>
<dbReference type="InterPro" id="IPR036188">
    <property type="entry name" value="FAD/NAD-bd_sf"/>
</dbReference>
<keyword evidence="4" id="KW-1185">Reference proteome</keyword>
<dbReference type="EMBL" id="QQXL01000001">
    <property type="protein sequence ID" value="RKW71403.1"/>
    <property type="molecule type" value="Genomic_DNA"/>
</dbReference>
<dbReference type="PANTHER" id="PTHR42685:SF22">
    <property type="entry name" value="CONDITIONED MEDIUM FACTOR RECEPTOR 1"/>
    <property type="match status" value="1"/>
</dbReference>
<dbReference type="AlphaFoldDB" id="A0A496PLK1"/>
<dbReference type="GO" id="GO:0016628">
    <property type="term" value="F:oxidoreductase activity, acting on the CH-CH group of donors, NAD or NADP as acceptor"/>
    <property type="evidence" value="ECO:0007669"/>
    <property type="project" value="InterPro"/>
</dbReference>
<dbReference type="PANTHER" id="PTHR42685">
    <property type="entry name" value="GERANYLGERANYL DIPHOSPHATE REDUCTASE"/>
    <property type="match status" value="1"/>
</dbReference>
<dbReference type="InterPro" id="IPR002938">
    <property type="entry name" value="FAD-bd"/>
</dbReference>
<protein>
    <submittedName>
        <fullName evidence="3">Geranylgeranyl reductase family protein</fullName>
    </submittedName>
</protein>
<organism evidence="3 4">
    <name type="scientific">Galactobacter caseinivorans</name>
    <dbReference type="NCBI Taxonomy" id="2676123"/>
    <lineage>
        <taxon>Bacteria</taxon>
        <taxon>Bacillati</taxon>
        <taxon>Actinomycetota</taxon>
        <taxon>Actinomycetes</taxon>
        <taxon>Micrococcales</taxon>
        <taxon>Micrococcaceae</taxon>
        <taxon>Galactobacter</taxon>
    </lineage>
</organism>
<dbReference type="Gene3D" id="3.50.50.60">
    <property type="entry name" value="FAD/NAD(P)-binding domain"/>
    <property type="match status" value="1"/>
</dbReference>